<dbReference type="SUPFAM" id="SSF56112">
    <property type="entry name" value="Protein kinase-like (PK-like)"/>
    <property type="match status" value="1"/>
</dbReference>
<evidence type="ECO:0000256" key="1">
    <source>
        <dbReference type="ARBA" id="ARBA00022679"/>
    </source>
</evidence>
<dbReference type="InterPro" id="IPR046958">
    <property type="entry name" value="RBK1/2/STUNTED"/>
</dbReference>
<keyword evidence="3" id="KW-0418">Kinase</keyword>
<dbReference type="InterPro" id="IPR011009">
    <property type="entry name" value="Kinase-like_dom_sf"/>
</dbReference>
<sequence>MVVEKGFADEVRMERRCIVVGLQIDGDGRELLSWALTNVAEEGDRVVAVNVLRNQDSSKTPTLIQILDDCLSEHEDLFTRKKIILAGRVCRGNSIKKALLKEAELLPANILVVGANKNYSFGGLASLAKYCAKKLPPNIALIAVHKGKVILRREDATKSISGEQQKPRLVSFLHPSVAMEGKAFAPCSHTTKSDDPKTRRVSVAGSKDARHSREVSKNNRLFAHDGMRESKRSSLTLLVRKLPEPRPGWPLLRRAVTANVEASKEIEARKMSVVQWVMKLPDRSVEAAQSQVNLVKDLEIILGINSSSCKFFFFQYEELLNSTNYFSPEKLIGKGGNSQVYKGCLPNGQQVAIKVSKLSEETSKDFLLEVDIITRLQHEYVVPLIGICIEDCNLISVYSYCSNGSLEDNLHGKRSKAPLDWDTRFKVAIGVAEAISYVHDGCSRPVVHRDVKSSNILLSGEFKSQLSDFGLATWGPTTSPYLIHSDVVGTFGYLAPEYFMYGKLSRKVDVYAFGVVLLELLTGRKPISDERPKGEESLVMWAKPILDKGDIVELLDPKLEGQYVEEQMKRMALVASLCIRRSAHRRPQMSQVLSLLRGEEEIGPCTTEKDCPDEETYFASSIGSHLGLALLDVDDDASVMSFEQNYMSSLDEYLRDRWSRSSSFE</sequence>
<dbReference type="PROSITE" id="PS00108">
    <property type="entry name" value="PROTEIN_KINASE_ST"/>
    <property type="match status" value="1"/>
</dbReference>
<protein>
    <recommendedName>
        <fullName evidence="7">Protein kinase domain-containing protein</fullName>
    </recommendedName>
</protein>
<dbReference type="GO" id="GO:0004672">
    <property type="term" value="F:protein kinase activity"/>
    <property type="evidence" value="ECO:0007669"/>
    <property type="project" value="InterPro"/>
</dbReference>
<evidence type="ECO:0000256" key="4">
    <source>
        <dbReference type="ARBA" id="ARBA00022840"/>
    </source>
</evidence>
<keyword evidence="9" id="KW-1185">Reference proteome</keyword>
<keyword evidence="1" id="KW-0808">Transferase</keyword>
<keyword evidence="4 5" id="KW-0067">ATP-binding</keyword>
<feature type="region of interest" description="Disordered" evidence="6">
    <location>
        <begin position="187"/>
        <end position="216"/>
    </location>
</feature>
<feature type="binding site" evidence="5">
    <location>
        <position position="354"/>
    </location>
    <ligand>
        <name>ATP</name>
        <dbReference type="ChEBI" id="CHEBI:30616"/>
    </ligand>
</feature>
<dbReference type="FunFam" id="1.10.510.10:FF:000284">
    <property type="entry name" value="Putative receptor-like serine/threonine-protein kinase"/>
    <property type="match status" value="1"/>
</dbReference>
<dbReference type="SUPFAM" id="SSF52402">
    <property type="entry name" value="Adenine nucleotide alpha hydrolases-like"/>
    <property type="match status" value="1"/>
</dbReference>
<organism evidence="8 9">
    <name type="scientific">Vanilla planifolia</name>
    <name type="common">Vanilla</name>
    <dbReference type="NCBI Taxonomy" id="51239"/>
    <lineage>
        <taxon>Eukaryota</taxon>
        <taxon>Viridiplantae</taxon>
        <taxon>Streptophyta</taxon>
        <taxon>Embryophyta</taxon>
        <taxon>Tracheophyta</taxon>
        <taxon>Spermatophyta</taxon>
        <taxon>Magnoliopsida</taxon>
        <taxon>Liliopsida</taxon>
        <taxon>Asparagales</taxon>
        <taxon>Orchidaceae</taxon>
        <taxon>Vanilloideae</taxon>
        <taxon>Vanilleae</taxon>
        <taxon>Vanilla</taxon>
    </lineage>
</organism>
<keyword evidence="2 5" id="KW-0547">Nucleotide-binding</keyword>
<dbReference type="FunFam" id="3.30.200.20:FF:000268">
    <property type="entry name" value="probable receptor-like serine/threonine-protein kinase At5g57670"/>
    <property type="match status" value="1"/>
</dbReference>
<accession>A0A835PUQ6</accession>
<dbReference type="InterPro" id="IPR014729">
    <property type="entry name" value="Rossmann-like_a/b/a_fold"/>
</dbReference>
<evidence type="ECO:0000256" key="3">
    <source>
        <dbReference type="ARBA" id="ARBA00022777"/>
    </source>
</evidence>
<comment type="caution">
    <text evidence="8">The sequence shown here is derived from an EMBL/GenBank/DDBJ whole genome shotgun (WGS) entry which is preliminary data.</text>
</comment>
<name>A0A835PUQ6_VANPL</name>
<feature type="domain" description="Protein kinase" evidence="7">
    <location>
        <begin position="326"/>
        <end position="602"/>
    </location>
</feature>
<reference evidence="8 9" key="1">
    <citation type="journal article" date="2020" name="Nat. Food">
        <title>A phased Vanilla planifolia genome enables genetic improvement of flavour and production.</title>
        <authorList>
            <person name="Hasing T."/>
            <person name="Tang H."/>
            <person name="Brym M."/>
            <person name="Khazi F."/>
            <person name="Huang T."/>
            <person name="Chambers A.H."/>
        </authorList>
    </citation>
    <scope>NUCLEOTIDE SEQUENCE [LARGE SCALE GENOMIC DNA]</scope>
    <source>
        <tissue evidence="8">Leaf</tissue>
    </source>
</reference>
<dbReference type="GO" id="GO:0005524">
    <property type="term" value="F:ATP binding"/>
    <property type="evidence" value="ECO:0007669"/>
    <property type="project" value="UniProtKB-UniRule"/>
</dbReference>
<evidence type="ECO:0000313" key="8">
    <source>
        <dbReference type="EMBL" id="KAG0460761.1"/>
    </source>
</evidence>
<gene>
    <name evidence="8" type="ORF">HPP92_021058</name>
</gene>
<dbReference type="Gene3D" id="3.30.200.20">
    <property type="entry name" value="Phosphorylase Kinase, domain 1"/>
    <property type="match status" value="1"/>
</dbReference>
<dbReference type="InterPro" id="IPR000719">
    <property type="entry name" value="Prot_kinase_dom"/>
</dbReference>
<dbReference type="Gene3D" id="1.10.510.10">
    <property type="entry name" value="Transferase(Phosphotransferase) domain 1"/>
    <property type="match status" value="1"/>
</dbReference>
<dbReference type="Proteomes" id="UP000636800">
    <property type="component" value="Chromosome 11"/>
</dbReference>
<dbReference type="PANTHER" id="PTHR47987:SF11">
    <property type="entry name" value="RECEPTOR-LIKE CYTOSOLIC SERINE_THREONINE-PROTEIN KINASE RBK1 ISOFORM X1"/>
    <property type="match status" value="1"/>
</dbReference>
<dbReference type="Gene3D" id="3.40.50.620">
    <property type="entry name" value="HUPs"/>
    <property type="match status" value="1"/>
</dbReference>
<feature type="compositionally biased region" description="Basic and acidic residues" evidence="6">
    <location>
        <begin position="207"/>
        <end position="216"/>
    </location>
</feature>
<dbReference type="OrthoDB" id="1704098at2759"/>
<dbReference type="AlphaFoldDB" id="A0A835PUQ6"/>
<dbReference type="Pfam" id="PF00069">
    <property type="entry name" value="Pkinase"/>
    <property type="match status" value="1"/>
</dbReference>
<dbReference type="SMART" id="SM00220">
    <property type="entry name" value="S_TKc"/>
    <property type="match status" value="1"/>
</dbReference>
<dbReference type="PROSITE" id="PS50011">
    <property type="entry name" value="PROTEIN_KINASE_DOM"/>
    <property type="match status" value="1"/>
</dbReference>
<proteinExistence type="predicted"/>
<evidence type="ECO:0000313" key="9">
    <source>
        <dbReference type="Proteomes" id="UP000636800"/>
    </source>
</evidence>
<dbReference type="PANTHER" id="PTHR47987">
    <property type="entry name" value="OS08G0249100 PROTEIN"/>
    <property type="match status" value="1"/>
</dbReference>
<dbReference type="InterPro" id="IPR017441">
    <property type="entry name" value="Protein_kinase_ATP_BS"/>
</dbReference>
<dbReference type="InterPro" id="IPR008271">
    <property type="entry name" value="Ser/Thr_kinase_AS"/>
</dbReference>
<evidence type="ECO:0000256" key="5">
    <source>
        <dbReference type="PROSITE-ProRule" id="PRU10141"/>
    </source>
</evidence>
<dbReference type="EMBL" id="JADCNL010000011">
    <property type="protein sequence ID" value="KAG0460761.1"/>
    <property type="molecule type" value="Genomic_DNA"/>
</dbReference>
<evidence type="ECO:0000256" key="6">
    <source>
        <dbReference type="SAM" id="MobiDB-lite"/>
    </source>
</evidence>
<evidence type="ECO:0000259" key="7">
    <source>
        <dbReference type="PROSITE" id="PS50011"/>
    </source>
</evidence>
<dbReference type="PROSITE" id="PS00107">
    <property type="entry name" value="PROTEIN_KINASE_ATP"/>
    <property type="match status" value="1"/>
</dbReference>
<evidence type="ECO:0000256" key="2">
    <source>
        <dbReference type="ARBA" id="ARBA00022741"/>
    </source>
</evidence>